<feature type="signal peptide" evidence="1">
    <location>
        <begin position="1"/>
        <end position="21"/>
    </location>
</feature>
<evidence type="ECO:0000256" key="1">
    <source>
        <dbReference type="SAM" id="SignalP"/>
    </source>
</evidence>
<organism evidence="2 3">
    <name type="scientific">Pseudoalteromonas prydzensis</name>
    <dbReference type="NCBI Taxonomy" id="182141"/>
    <lineage>
        <taxon>Bacteria</taxon>
        <taxon>Pseudomonadati</taxon>
        <taxon>Pseudomonadota</taxon>
        <taxon>Gammaproteobacteria</taxon>
        <taxon>Alteromonadales</taxon>
        <taxon>Pseudoalteromonadaceae</taxon>
        <taxon>Pseudoalteromonas</taxon>
    </lineage>
</organism>
<keyword evidence="1" id="KW-0732">Signal</keyword>
<accession>A0ABR9FLH3</accession>
<keyword evidence="3" id="KW-1185">Reference proteome</keyword>
<name>A0ABR9FLH3_9GAMM</name>
<sequence length="198" mass="20909">MKLFSTLLAISVSVSSFATYAKIESFDAKVKVQNTVVLTKGPDDLDFGTIRAVADPTGNNQATLTINPEPTANPISSRLDNAPAIISIIAQGKPTSFTVSEVVPNARLTISDPTATVLDSDGQGLNEPNFTVSGWTYFITTGPNANTYYTTGSPNLTADSDGNVSFNIGATLSTASITSSEAYRDTEYTGTFQLEVAY</sequence>
<dbReference type="EMBL" id="RRZA01000024">
    <property type="protein sequence ID" value="MBE0457642.1"/>
    <property type="molecule type" value="Genomic_DNA"/>
</dbReference>
<dbReference type="InterPro" id="IPR025514">
    <property type="entry name" value="DUF4402"/>
</dbReference>
<proteinExistence type="predicted"/>
<gene>
    <name evidence="2" type="ORF">EI167_09305</name>
</gene>
<evidence type="ECO:0000313" key="3">
    <source>
        <dbReference type="Proteomes" id="UP000707245"/>
    </source>
</evidence>
<evidence type="ECO:0000313" key="2">
    <source>
        <dbReference type="EMBL" id="MBE0457642.1"/>
    </source>
</evidence>
<comment type="caution">
    <text evidence="2">The sequence shown here is derived from an EMBL/GenBank/DDBJ whole genome shotgun (WGS) entry which is preliminary data.</text>
</comment>
<reference evidence="2 3" key="1">
    <citation type="submission" date="2020-07" db="EMBL/GenBank/DDBJ databases">
        <title>Halophilic bacteria isolated from french cheeses.</title>
        <authorList>
            <person name="Kothe C.I."/>
            <person name="Farah-Kraiem B."/>
            <person name="Renault P."/>
            <person name="Dridi B."/>
        </authorList>
    </citation>
    <scope>NUCLEOTIDE SEQUENCE [LARGE SCALE GENOMIC DNA]</scope>
    <source>
        <strain evidence="2 3">FME14</strain>
    </source>
</reference>
<dbReference type="RefSeq" id="WP_192541550.1">
    <property type="nucleotide sequence ID" value="NZ_JBQDLW010000013.1"/>
</dbReference>
<dbReference type="Proteomes" id="UP000707245">
    <property type="component" value="Unassembled WGS sequence"/>
</dbReference>
<protein>
    <submittedName>
        <fullName evidence="2">DUF4402 domain-containing protein</fullName>
    </submittedName>
</protein>
<dbReference type="Pfam" id="PF14352">
    <property type="entry name" value="DUF4402"/>
    <property type="match status" value="1"/>
</dbReference>
<feature type="chain" id="PRO_5045957697" evidence="1">
    <location>
        <begin position="22"/>
        <end position="198"/>
    </location>
</feature>